<evidence type="ECO:0000313" key="1">
    <source>
        <dbReference type="EMBL" id="SEL19843.1"/>
    </source>
</evidence>
<dbReference type="AlphaFoldDB" id="A0A1H7N8L0"/>
<protein>
    <submittedName>
        <fullName evidence="1">Uncharacterized protein</fullName>
    </submittedName>
</protein>
<sequence>MKRGVLVTLAVLVVLAGCTGAGPEQTATDNKPASVSVSGKAPSNIEAYYVTVDGSKFLCIEHLHREGAGEFNTRGFYGLSCTPVESLNTTAPT</sequence>
<organism evidence="1 2">
    <name type="scientific">Haloferax larsenii</name>
    <dbReference type="NCBI Taxonomy" id="302484"/>
    <lineage>
        <taxon>Archaea</taxon>
        <taxon>Methanobacteriati</taxon>
        <taxon>Methanobacteriota</taxon>
        <taxon>Stenosarchaea group</taxon>
        <taxon>Halobacteria</taxon>
        <taxon>Halobacteriales</taxon>
        <taxon>Haloferacaceae</taxon>
        <taxon>Haloferax</taxon>
    </lineage>
</organism>
<dbReference type="EMBL" id="FOAD01000003">
    <property type="protein sequence ID" value="SEL19843.1"/>
    <property type="molecule type" value="Genomic_DNA"/>
</dbReference>
<proteinExistence type="predicted"/>
<reference evidence="1 2" key="1">
    <citation type="submission" date="2016-10" db="EMBL/GenBank/DDBJ databases">
        <authorList>
            <person name="de Groot N.N."/>
        </authorList>
    </citation>
    <scope>NUCLEOTIDE SEQUENCE [LARGE SCALE GENOMIC DNA]</scope>
    <source>
        <strain evidence="1 2">CDM_5</strain>
    </source>
</reference>
<dbReference type="Proteomes" id="UP000183894">
    <property type="component" value="Unassembled WGS sequence"/>
</dbReference>
<name>A0A1H7N8L0_HALLR</name>
<evidence type="ECO:0000313" key="2">
    <source>
        <dbReference type="Proteomes" id="UP000183894"/>
    </source>
</evidence>
<gene>
    <name evidence="1" type="ORF">SAMN04488691_103225</name>
</gene>
<accession>A0A1H7N8L0</accession>
<dbReference type="PROSITE" id="PS51257">
    <property type="entry name" value="PROKAR_LIPOPROTEIN"/>
    <property type="match status" value="1"/>
</dbReference>